<evidence type="ECO:0000313" key="2">
    <source>
        <dbReference type="Proteomes" id="UP000215914"/>
    </source>
</evidence>
<reference evidence="2" key="1">
    <citation type="journal article" date="2017" name="Nature">
        <title>The sunflower genome provides insights into oil metabolism, flowering and Asterid evolution.</title>
        <authorList>
            <person name="Badouin H."/>
            <person name="Gouzy J."/>
            <person name="Grassa C.J."/>
            <person name="Murat F."/>
            <person name="Staton S.E."/>
            <person name="Cottret L."/>
            <person name="Lelandais-Briere C."/>
            <person name="Owens G.L."/>
            <person name="Carrere S."/>
            <person name="Mayjonade B."/>
            <person name="Legrand L."/>
            <person name="Gill N."/>
            <person name="Kane N.C."/>
            <person name="Bowers J.E."/>
            <person name="Hubner S."/>
            <person name="Bellec A."/>
            <person name="Berard A."/>
            <person name="Berges H."/>
            <person name="Blanchet N."/>
            <person name="Boniface M.C."/>
            <person name="Brunel D."/>
            <person name="Catrice O."/>
            <person name="Chaidir N."/>
            <person name="Claudel C."/>
            <person name="Donnadieu C."/>
            <person name="Faraut T."/>
            <person name="Fievet G."/>
            <person name="Helmstetter N."/>
            <person name="King M."/>
            <person name="Knapp S.J."/>
            <person name="Lai Z."/>
            <person name="Le Paslier M.C."/>
            <person name="Lippi Y."/>
            <person name="Lorenzon L."/>
            <person name="Mandel J.R."/>
            <person name="Marage G."/>
            <person name="Marchand G."/>
            <person name="Marquand E."/>
            <person name="Bret-Mestries E."/>
            <person name="Morien E."/>
            <person name="Nambeesan S."/>
            <person name="Nguyen T."/>
            <person name="Pegot-Espagnet P."/>
            <person name="Pouilly N."/>
            <person name="Raftis F."/>
            <person name="Sallet E."/>
            <person name="Schiex T."/>
            <person name="Thomas J."/>
            <person name="Vandecasteele C."/>
            <person name="Vares D."/>
            <person name="Vear F."/>
            <person name="Vautrin S."/>
            <person name="Crespi M."/>
            <person name="Mangin B."/>
            <person name="Burke J.M."/>
            <person name="Salse J."/>
            <person name="Munos S."/>
            <person name="Vincourt P."/>
            <person name="Rieseberg L.H."/>
            <person name="Langlade N.B."/>
        </authorList>
    </citation>
    <scope>NUCLEOTIDE SEQUENCE [LARGE SCALE GENOMIC DNA]</scope>
    <source>
        <strain evidence="2">cv. SF193</strain>
    </source>
</reference>
<gene>
    <name evidence="1" type="ORF">HannXRQ_Chr08g0230611</name>
</gene>
<sequence length="86" mass="9910">MQLVCQYEVRLQRYIAMIDMRVLFDKTKRKHMIDASLKQSYAFYAAFDGIPGLQASGAYIFSIQMVNILLALRSRFVTIELSGILK</sequence>
<protein>
    <submittedName>
        <fullName evidence="1">Uncharacterized protein</fullName>
    </submittedName>
</protein>
<dbReference type="AlphaFoldDB" id="A0A251U727"/>
<proteinExistence type="predicted"/>
<dbReference type="EMBL" id="CM007897">
    <property type="protein sequence ID" value="OTG19125.1"/>
    <property type="molecule type" value="Genomic_DNA"/>
</dbReference>
<name>A0A251U727_HELAN</name>
<evidence type="ECO:0000313" key="1">
    <source>
        <dbReference type="EMBL" id="OTG19125.1"/>
    </source>
</evidence>
<dbReference type="InParanoid" id="A0A251U727"/>
<dbReference type="Proteomes" id="UP000215914">
    <property type="component" value="Chromosome 8"/>
</dbReference>
<keyword evidence="2" id="KW-1185">Reference proteome</keyword>
<organism evidence="1 2">
    <name type="scientific">Helianthus annuus</name>
    <name type="common">Common sunflower</name>
    <dbReference type="NCBI Taxonomy" id="4232"/>
    <lineage>
        <taxon>Eukaryota</taxon>
        <taxon>Viridiplantae</taxon>
        <taxon>Streptophyta</taxon>
        <taxon>Embryophyta</taxon>
        <taxon>Tracheophyta</taxon>
        <taxon>Spermatophyta</taxon>
        <taxon>Magnoliopsida</taxon>
        <taxon>eudicotyledons</taxon>
        <taxon>Gunneridae</taxon>
        <taxon>Pentapetalae</taxon>
        <taxon>asterids</taxon>
        <taxon>campanulids</taxon>
        <taxon>Asterales</taxon>
        <taxon>Asteraceae</taxon>
        <taxon>Asteroideae</taxon>
        <taxon>Heliantheae alliance</taxon>
        <taxon>Heliantheae</taxon>
        <taxon>Helianthus</taxon>
    </lineage>
</organism>
<accession>A0A251U727</accession>